<evidence type="ECO:0000313" key="4">
    <source>
        <dbReference type="EMBL" id="MDP9832640.1"/>
    </source>
</evidence>
<evidence type="ECO:0000313" key="5">
    <source>
        <dbReference type="Proteomes" id="UP001230145"/>
    </source>
</evidence>
<feature type="signal peptide" evidence="2">
    <location>
        <begin position="1"/>
        <end position="20"/>
    </location>
</feature>
<evidence type="ECO:0000259" key="3">
    <source>
        <dbReference type="Pfam" id="PF20234"/>
    </source>
</evidence>
<feature type="compositionally biased region" description="Low complexity" evidence="1">
    <location>
        <begin position="30"/>
        <end position="55"/>
    </location>
</feature>
<evidence type="ECO:0000256" key="1">
    <source>
        <dbReference type="SAM" id="MobiDB-lite"/>
    </source>
</evidence>
<dbReference type="RefSeq" id="WP_307634909.1">
    <property type="nucleotide sequence ID" value="NZ_JAUSQL010000001.1"/>
</dbReference>
<feature type="domain" description="DUF6591" evidence="3">
    <location>
        <begin position="15"/>
        <end position="147"/>
    </location>
</feature>
<keyword evidence="5" id="KW-1185">Reference proteome</keyword>
<feature type="compositionally biased region" description="Polar residues" evidence="1">
    <location>
        <begin position="56"/>
        <end position="65"/>
    </location>
</feature>
<sequence length="160" mass="17121">MWKKLAAIAGVAALSFSLTACGNNDDAKPAADPATSAAEVTSAPAETTEAPAPATNDSSASSGTAQGDWHAFIDEYEKFVDDYLAYTETVLQKGSYLEEAQKLNDLSRQGTELAAKAEEVKTWNLSQEDTLEYTRRLQDLNDKLLKAAENVQKATASGVK</sequence>
<name>A0ABT9PL54_9ACTO</name>
<proteinExistence type="predicted"/>
<feature type="chain" id="PRO_5045487906" description="DUF6591 domain-containing protein" evidence="2">
    <location>
        <begin position="21"/>
        <end position="160"/>
    </location>
</feature>
<dbReference type="PROSITE" id="PS51257">
    <property type="entry name" value="PROKAR_LIPOPROTEIN"/>
    <property type="match status" value="1"/>
</dbReference>
<accession>A0ABT9PL54</accession>
<dbReference type="Pfam" id="PF20234">
    <property type="entry name" value="DUF6591"/>
    <property type="match status" value="1"/>
</dbReference>
<reference evidence="4 5" key="1">
    <citation type="submission" date="2023-07" db="EMBL/GenBank/DDBJ databases">
        <title>Sequencing the genomes of 1000 actinobacteria strains.</title>
        <authorList>
            <person name="Klenk H.-P."/>
        </authorList>
    </citation>
    <scope>NUCLEOTIDE SEQUENCE [LARGE SCALE GENOMIC DNA]</scope>
    <source>
        <strain evidence="4 5">DSM 19515</strain>
    </source>
</reference>
<dbReference type="EMBL" id="JAUSQL010000001">
    <property type="protein sequence ID" value="MDP9832640.1"/>
    <property type="molecule type" value="Genomic_DNA"/>
</dbReference>
<comment type="caution">
    <text evidence="4">The sequence shown here is derived from an EMBL/GenBank/DDBJ whole genome shotgun (WGS) entry which is preliminary data.</text>
</comment>
<keyword evidence="2" id="KW-0732">Signal</keyword>
<gene>
    <name evidence="4" type="ORF">J2S45_001319</name>
</gene>
<feature type="region of interest" description="Disordered" evidence="1">
    <location>
        <begin position="25"/>
        <end position="65"/>
    </location>
</feature>
<dbReference type="Proteomes" id="UP001230145">
    <property type="component" value="Unassembled WGS sequence"/>
</dbReference>
<organism evidence="4 5">
    <name type="scientific">Trueperella abortisuis</name>
    <dbReference type="NCBI Taxonomy" id="445930"/>
    <lineage>
        <taxon>Bacteria</taxon>
        <taxon>Bacillati</taxon>
        <taxon>Actinomycetota</taxon>
        <taxon>Actinomycetes</taxon>
        <taxon>Actinomycetales</taxon>
        <taxon>Actinomycetaceae</taxon>
        <taxon>Trueperella</taxon>
    </lineage>
</organism>
<evidence type="ECO:0000256" key="2">
    <source>
        <dbReference type="SAM" id="SignalP"/>
    </source>
</evidence>
<protein>
    <recommendedName>
        <fullName evidence="3">DUF6591 domain-containing protein</fullName>
    </recommendedName>
</protein>
<dbReference type="InterPro" id="IPR046526">
    <property type="entry name" value="DUF6591"/>
</dbReference>